<dbReference type="Proteomes" id="UP001204142">
    <property type="component" value="Unassembled WGS sequence"/>
</dbReference>
<organism evidence="3 4">
    <name type="scientific">Limnobacter humi</name>
    <dbReference type="NCBI Taxonomy" id="1778671"/>
    <lineage>
        <taxon>Bacteria</taxon>
        <taxon>Pseudomonadati</taxon>
        <taxon>Pseudomonadota</taxon>
        <taxon>Betaproteobacteria</taxon>
        <taxon>Burkholderiales</taxon>
        <taxon>Burkholderiaceae</taxon>
        <taxon>Limnobacter</taxon>
    </lineage>
</organism>
<accession>A0ABT1WDU2</accession>
<evidence type="ECO:0000313" key="3">
    <source>
        <dbReference type="EMBL" id="MCQ8895695.1"/>
    </source>
</evidence>
<dbReference type="InterPro" id="IPR050798">
    <property type="entry name" value="YhaM_exoribonuc/phosphodiest"/>
</dbReference>
<evidence type="ECO:0000256" key="1">
    <source>
        <dbReference type="ARBA" id="ARBA00022801"/>
    </source>
</evidence>
<evidence type="ECO:0000256" key="2">
    <source>
        <dbReference type="SAM" id="Phobius"/>
    </source>
</evidence>
<keyword evidence="2" id="KW-0472">Membrane</keyword>
<dbReference type="PANTHER" id="PTHR37294:SF1">
    <property type="entry name" value="3'-5' EXORIBONUCLEASE YHAM"/>
    <property type="match status" value="1"/>
</dbReference>
<evidence type="ECO:0008006" key="5">
    <source>
        <dbReference type="Google" id="ProtNLM"/>
    </source>
</evidence>
<dbReference type="CDD" id="cd00077">
    <property type="entry name" value="HDc"/>
    <property type="match status" value="1"/>
</dbReference>
<dbReference type="PANTHER" id="PTHR37294">
    <property type="entry name" value="3'-5' EXORIBONUCLEASE YHAM"/>
    <property type="match status" value="1"/>
</dbReference>
<keyword evidence="2" id="KW-1133">Transmembrane helix</keyword>
<dbReference type="InterPro" id="IPR003607">
    <property type="entry name" value="HD/PDEase_dom"/>
</dbReference>
<proteinExistence type="predicted"/>
<dbReference type="RefSeq" id="WP_256763397.1">
    <property type="nucleotide sequence ID" value="NZ_JANIGO010000001.1"/>
</dbReference>
<comment type="caution">
    <text evidence="3">The sequence shown here is derived from an EMBL/GenBank/DDBJ whole genome shotgun (WGS) entry which is preliminary data.</text>
</comment>
<feature type="transmembrane region" description="Helical" evidence="2">
    <location>
        <begin position="115"/>
        <end position="135"/>
    </location>
</feature>
<name>A0ABT1WDU2_9BURK</name>
<dbReference type="Gene3D" id="1.10.3210.10">
    <property type="entry name" value="Hypothetical protein af1432"/>
    <property type="match status" value="1"/>
</dbReference>
<sequence length="408" mass="44998">MNSQNLNTSKNNTLGTACLHVNRYCHVDTQIKSAYRAHNPEHHFQPVNAHLLGGGSVLSKASAPHLYELKGLQDVLPETGVTVGAFGSIFWISTRIIHSPDKAAAYKRQHALIRVPLYCAVTGAFIASIFIQRFWKVTEKIWQSGEIVHIAGEDEAQALKQFPAITSQEAPPQCSVPNDLNPYDYAGLLMPKSTAIAGQVALVHQGLNLHEICMFLSAVFNHLNPEDKALYMAVLGQGTRWDKFLTYPASLKNHHSYERGLLVHTAETVAHVLLAVQRCNEVVDVSLTLLAALMHDLGKVHDYICLAHGTYIGNQNCQLIGHEQTMLKWIATACATQVTYPEARQIELEHAICAVKRQHDQSGVRKRKTVESFVMHEADCKSARTDCLKQPSILVEAGFVSATTGKGV</sequence>
<keyword evidence="1" id="KW-0378">Hydrolase</keyword>
<gene>
    <name evidence="3" type="ORF">NQT62_04460</name>
</gene>
<protein>
    <recommendedName>
        <fullName evidence="5">HD domain-containing protein</fullName>
    </recommendedName>
</protein>
<keyword evidence="4" id="KW-1185">Reference proteome</keyword>
<keyword evidence="2" id="KW-0812">Transmembrane</keyword>
<evidence type="ECO:0000313" key="4">
    <source>
        <dbReference type="Proteomes" id="UP001204142"/>
    </source>
</evidence>
<dbReference type="SUPFAM" id="SSF109604">
    <property type="entry name" value="HD-domain/PDEase-like"/>
    <property type="match status" value="1"/>
</dbReference>
<reference evidence="3 4" key="1">
    <citation type="submission" date="2022-07" db="EMBL/GenBank/DDBJ databases">
        <authorList>
            <person name="Xamxidin M."/>
            <person name="Wu M."/>
        </authorList>
    </citation>
    <scope>NUCLEOTIDE SEQUENCE [LARGE SCALE GENOMIC DNA]</scope>
    <source>
        <strain evidence="3 4">NBRC 111650</strain>
    </source>
</reference>
<dbReference type="EMBL" id="JANIGO010000001">
    <property type="protein sequence ID" value="MCQ8895695.1"/>
    <property type="molecule type" value="Genomic_DNA"/>
</dbReference>